<gene>
    <name evidence="1" type="ORF">SAMN05216215_100215</name>
</gene>
<organism evidence="1 2">
    <name type="scientific">Saccharopolyspora shandongensis</name>
    <dbReference type="NCBI Taxonomy" id="418495"/>
    <lineage>
        <taxon>Bacteria</taxon>
        <taxon>Bacillati</taxon>
        <taxon>Actinomycetota</taxon>
        <taxon>Actinomycetes</taxon>
        <taxon>Pseudonocardiales</taxon>
        <taxon>Pseudonocardiaceae</taxon>
        <taxon>Saccharopolyspora</taxon>
    </lineage>
</organism>
<evidence type="ECO:0000313" key="2">
    <source>
        <dbReference type="Proteomes" id="UP000199529"/>
    </source>
</evidence>
<keyword evidence="2" id="KW-1185">Reference proteome</keyword>
<sequence length="86" mass="8925">MPETRPGLVLHLAGASQPLHIALDPAEADALRDVLADLMTNGSTKSLTTADGGRFAVNFAHVATAHIEATRSDAYGAPARGTGFRN</sequence>
<protein>
    <recommendedName>
        <fullName evidence="3">DUF3107 domain-containing protein</fullName>
    </recommendedName>
</protein>
<dbReference type="Proteomes" id="UP000199529">
    <property type="component" value="Unassembled WGS sequence"/>
</dbReference>
<proteinExistence type="predicted"/>
<accession>A0A1H2RTU6</accession>
<name>A0A1H2RTU6_9PSEU</name>
<evidence type="ECO:0000313" key="1">
    <source>
        <dbReference type="EMBL" id="SDW22747.1"/>
    </source>
</evidence>
<dbReference type="AlphaFoldDB" id="A0A1H2RTU6"/>
<dbReference type="RefSeq" id="WP_093260574.1">
    <property type="nucleotide sequence ID" value="NZ_FNOK01000002.1"/>
</dbReference>
<dbReference type="OrthoDB" id="3697269at2"/>
<reference evidence="2" key="1">
    <citation type="submission" date="2016-10" db="EMBL/GenBank/DDBJ databases">
        <authorList>
            <person name="Varghese N."/>
            <person name="Submissions S."/>
        </authorList>
    </citation>
    <scope>NUCLEOTIDE SEQUENCE [LARGE SCALE GENOMIC DNA]</scope>
    <source>
        <strain evidence="2">CGMCC 4.3530</strain>
    </source>
</reference>
<evidence type="ECO:0008006" key="3">
    <source>
        <dbReference type="Google" id="ProtNLM"/>
    </source>
</evidence>
<dbReference type="EMBL" id="FNOK01000002">
    <property type="protein sequence ID" value="SDW22747.1"/>
    <property type="molecule type" value="Genomic_DNA"/>
</dbReference>